<dbReference type="EMBL" id="JAXIOK010000005">
    <property type="protein sequence ID" value="KAK4770938.1"/>
    <property type="molecule type" value="Genomic_DNA"/>
</dbReference>
<evidence type="ECO:0000313" key="1">
    <source>
        <dbReference type="EMBL" id="KAK4770938.1"/>
    </source>
</evidence>
<dbReference type="Proteomes" id="UP001345219">
    <property type="component" value="Chromosome 24"/>
</dbReference>
<organism evidence="1 2">
    <name type="scientific">Trapa incisa</name>
    <dbReference type="NCBI Taxonomy" id="236973"/>
    <lineage>
        <taxon>Eukaryota</taxon>
        <taxon>Viridiplantae</taxon>
        <taxon>Streptophyta</taxon>
        <taxon>Embryophyta</taxon>
        <taxon>Tracheophyta</taxon>
        <taxon>Spermatophyta</taxon>
        <taxon>Magnoliopsida</taxon>
        <taxon>eudicotyledons</taxon>
        <taxon>Gunneridae</taxon>
        <taxon>Pentapetalae</taxon>
        <taxon>rosids</taxon>
        <taxon>malvids</taxon>
        <taxon>Myrtales</taxon>
        <taxon>Lythraceae</taxon>
        <taxon>Trapa</taxon>
    </lineage>
</organism>
<comment type="caution">
    <text evidence="1">The sequence shown here is derived from an EMBL/GenBank/DDBJ whole genome shotgun (WGS) entry which is preliminary data.</text>
</comment>
<sequence>MDHGALNLLPKEPSEEEFRPALRNGLVLFNVLDKVNPAAVHKGGSSNKVVDCIHCLKGYYEVQELKGANNVF</sequence>
<accession>A0AAN7KKK3</accession>
<reference evidence="1 2" key="1">
    <citation type="journal article" date="2023" name="Hortic Res">
        <title>Pangenome of water caltrop reveals structural variations and asymmetric subgenome divergence after allopolyploidization.</title>
        <authorList>
            <person name="Zhang X."/>
            <person name="Chen Y."/>
            <person name="Wang L."/>
            <person name="Yuan Y."/>
            <person name="Fang M."/>
            <person name="Shi L."/>
            <person name="Lu R."/>
            <person name="Comes H.P."/>
            <person name="Ma Y."/>
            <person name="Chen Y."/>
            <person name="Huang G."/>
            <person name="Zhou Y."/>
            <person name="Zheng Z."/>
            <person name="Qiu Y."/>
        </authorList>
    </citation>
    <scope>NUCLEOTIDE SEQUENCE [LARGE SCALE GENOMIC DNA]</scope>
    <source>
        <tissue evidence="1">Roots</tissue>
    </source>
</reference>
<proteinExistence type="predicted"/>
<gene>
    <name evidence="1" type="ORF">SAY87_031470</name>
</gene>
<dbReference type="Gene3D" id="1.10.418.10">
    <property type="entry name" value="Calponin-like domain"/>
    <property type="match status" value="1"/>
</dbReference>
<dbReference type="AlphaFoldDB" id="A0AAN7KKK3"/>
<evidence type="ECO:0000313" key="2">
    <source>
        <dbReference type="Proteomes" id="UP001345219"/>
    </source>
</evidence>
<keyword evidence="2" id="KW-1185">Reference proteome</keyword>
<name>A0AAN7KKK3_9MYRT</name>
<dbReference type="InterPro" id="IPR036872">
    <property type="entry name" value="CH_dom_sf"/>
</dbReference>
<protein>
    <submittedName>
        <fullName evidence="1">Uncharacterized protein</fullName>
    </submittedName>
</protein>
<dbReference type="SUPFAM" id="SSF47576">
    <property type="entry name" value="Calponin-homology domain, CH-domain"/>
    <property type="match status" value="1"/>
</dbReference>